<dbReference type="NCBIfam" id="NF005310">
    <property type="entry name" value="PRK06842.1"/>
    <property type="match status" value="1"/>
</dbReference>
<name>X1PKN6_9ZZZZ</name>
<feature type="domain" description="Fe-S hydro-lyase tartrate dehydratase beta-type catalytic" evidence="3">
    <location>
        <begin position="68"/>
        <end position="242"/>
    </location>
</feature>
<dbReference type="GO" id="GO:0016836">
    <property type="term" value="F:hydro-lyase activity"/>
    <property type="evidence" value="ECO:0007669"/>
    <property type="project" value="InterPro"/>
</dbReference>
<keyword evidence="2" id="KW-0456">Lyase</keyword>
<dbReference type="Pfam" id="PF05683">
    <property type="entry name" value="Fumerase_C"/>
    <property type="match status" value="1"/>
</dbReference>
<evidence type="ECO:0000256" key="2">
    <source>
        <dbReference type="ARBA" id="ARBA00023239"/>
    </source>
</evidence>
<dbReference type="NCBIfam" id="TIGR00723">
    <property type="entry name" value="ttdB_fumA_fumB"/>
    <property type="match status" value="1"/>
</dbReference>
<dbReference type="Gene3D" id="3.20.130.10">
    <property type="entry name" value="Fe-S hydro-lyase, tartrate dehydratase beta-type, catalytic domain"/>
    <property type="match status" value="1"/>
</dbReference>
<comment type="caution">
    <text evidence="4">The sequence shown here is derived from an EMBL/GenBank/DDBJ whole genome shotgun (WGS) entry which is preliminary data.</text>
</comment>
<accession>X1PKN6</accession>
<dbReference type="InterPro" id="IPR036660">
    <property type="entry name" value="Fe-S_hydroAse_TtdB_cat_sf"/>
</dbReference>
<protein>
    <recommendedName>
        <fullName evidence="3">Fe-S hydro-lyase tartrate dehydratase beta-type catalytic domain-containing protein</fullName>
    </recommendedName>
</protein>
<evidence type="ECO:0000256" key="1">
    <source>
        <dbReference type="ARBA" id="ARBA00008876"/>
    </source>
</evidence>
<sequence>LKKINNLGIGPAGLGGKYNLSGGEHKLSSYPYSWTSRSSKYLLSRCPTCRRNIIENNNFKSGSKFMKESTKITTPLNEEKVIQLKAGDFVNITGYIYAARDAAHKRIFELIKKGQKLPIELKGQIIFYAGPTPAKSGYPCGSVGPTTSYRMDLYTPPMLDRGLKGMIGKGYRSGEVIESMKKNKAVYFGAVGGAAALIARRFKKSEVIAYEDLGAEAIYQFYVEDFPAIVVIDSAGNNLYETEPLKYMK</sequence>
<evidence type="ECO:0000259" key="3">
    <source>
        <dbReference type="Pfam" id="PF05683"/>
    </source>
</evidence>
<feature type="non-terminal residue" evidence="4">
    <location>
        <position position="1"/>
    </location>
</feature>
<proteinExistence type="inferred from homology"/>
<gene>
    <name evidence="4" type="ORF">S06H3_41136</name>
</gene>
<dbReference type="InterPro" id="IPR004647">
    <property type="entry name" value="Fe-S_hydro-lyase_TtdB-typ_cat"/>
</dbReference>
<comment type="similarity">
    <text evidence="1">Belongs to the class-I fumarase family.</text>
</comment>
<dbReference type="PANTHER" id="PTHR43351:SF2">
    <property type="entry name" value="L(+)-TARTRATE DEHYDRATASE SUBUNIT BETA-RELATED"/>
    <property type="match status" value="1"/>
</dbReference>
<dbReference type="EMBL" id="BARV01025314">
    <property type="protein sequence ID" value="GAI43066.1"/>
    <property type="molecule type" value="Genomic_DNA"/>
</dbReference>
<evidence type="ECO:0000313" key="4">
    <source>
        <dbReference type="EMBL" id="GAI43066.1"/>
    </source>
</evidence>
<dbReference type="PANTHER" id="PTHR43351">
    <property type="entry name" value="L(+)-TARTRATE DEHYDRATASE SUBUNIT BETA"/>
    <property type="match status" value="1"/>
</dbReference>
<organism evidence="4">
    <name type="scientific">marine sediment metagenome</name>
    <dbReference type="NCBI Taxonomy" id="412755"/>
    <lineage>
        <taxon>unclassified sequences</taxon>
        <taxon>metagenomes</taxon>
        <taxon>ecological metagenomes</taxon>
    </lineage>
</organism>
<dbReference type="AlphaFoldDB" id="X1PKN6"/>
<dbReference type="SUPFAM" id="SSF117457">
    <property type="entry name" value="FumA C-terminal domain-like"/>
    <property type="match status" value="1"/>
</dbReference>
<reference evidence="4" key="1">
    <citation type="journal article" date="2014" name="Front. Microbiol.">
        <title>High frequency of phylogenetically diverse reductive dehalogenase-homologous genes in deep subseafloor sedimentary metagenomes.</title>
        <authorList>
            <person name="Kawai M."/>
            <person name="Futagami T."/>
            <person name="Toyoda A."/>
            <person name="Takaki Y."/>
            <person name="Nishi S."/>
            <person name="Hori S."/>
            <person name="Arai W."/>
            <person name="Tsubouchi T."/>
            <person name="Morono Y."/>
            <person name="Uchiyama I."/>
            <person name="Ito T."/>
            <person name="Fujiyama A."/>
            <person name="Inagaki F."/>
            <person name="Takami H."/>
        </authorList>
    </citation>
    <scope>NUCLEOTIDE SEQUENCE</scope>
    <source>
        <strain evidence="4">Expedition CK06-06</strain>
    </source>
</reference>